<gene>
    <name evidence="2" type="ORF">J2X01_004235</name>
</gene>
<dbReference type="EMBL" id="JAVDVQ010000036">
    <property type="protein sequence ID" value="MDR7084916.1"/>
    <property type="molecule type" value="Genomic_DNA"/>
</dbReference>
<feature type="region of interest" description="Disordered" evidence="1">
    <location>
        <begin position="1"/>
        <end position="46"/>
    </location>
</feature>
<name>A0ABU1UI89_9MICC</name>
<protein>
    <submittedName>
        <fullName evidence="2">Uncharacterized protein</fullName>
    </submittedName>
</protein>
<evidence type="ECO:0000313" key="3">
    <source>
        <dbReference type="Proteomes" id="UP001252243"/>
    </source>
</evidence>
<keyword evidence="3" id="KW-1185">Reference proteome</keyword>
<accession>A0ABU1UI89</accession>
<proteinExistence type="predicted"/>
<organism evidence="2 3">
    <name type="scientific">Arthrobacter ginsengisoli</name>
    <dbReference type="NCBI Taxonomy" id="1356565"/>
    <lineage>
        <taxon>Bacteria</taxon>
        <taxon>Bacillati</taxon>
        <taxon>Actinomycetota</taxon>
        <taxon>Actinomycetes</taxon>
        <taxon>Micrococcales</taxon>
        <taxon>Micrococcaceae</taxon>
        <taxon>Arthrobacter</taxon>
    </lineage>
</organism>
<reference evidence="2 3" key="1">
    <citation type="submission" date="2023-07" db="EMBL/GenBank/DDBJ databases">
        <title>Sorghum-associated microbial communities from plants grown in Nebraska, USA.</title>
        <authorList>
            <person name="Schachtman D."/>
        </authorList>
    </citation>
    <scope>NUCLEOTIDE SEQUENCE [LARGE SCALE GENOMIC DNA]</scope>
    <source>
        <strain evidence="2 3">BE167</strain>
    </source>
</reference>
<evidence type="ECO:0000313" key="2">
    <source>
        <dbReference type="EMBL" id="MDR7084916.1"/>
    </source>
</evidence>
<comment type="caution">
    <text evidence="2">The sequence shown here is derived from an EMBL/GenBank/DDBJ whole genome shotgun (WGS) entry which is preliminary data.</text>
</comment>
<dbReference type="Proteomes" id="UP001252243">
    <property type="component" value="Unassembled WGS sequence"/>
</dbReference>
<evidence type="ECO:0000256" key="1">
    <source>
        <dbReference type="SAM" id="MobiDB-lite"/>
    </source>
</evidence>
<sequence>MAAAGRVRGRRIRMSGPEGALFHGPTVSRRRGQGSACRRPVEYRHE</sequence>